<proteinExistence type="predicted"/>
<evidence type="ECO:0000313" key="14">
    <source>
        <dbReference type="Proteomes" id="UP000285693"/>
    </source>
</evidence>
<keyword evidence="12" id="KW-1185">Reference proteome</keyword>
<evidence type="ECO:0000313" key="8">
    <source>
        <dbReference type="EMBL" id="RHG61857.1"/>
    </source>
</evidence>
<reference evidence="3" key="3">
    <citation type="submission" date="2022-09" db="EMBL/GenBank/DDBJ databases">
        <title>Draft genome sequence of Coprococcus comes strain 31264.</title>
        <authorList>
            <person name="Atsushi H."/>
            <person name="Moriya O."/>
            <person name="Mitsuo S."/>
        </authorList>
    </citation>
    <scope>NUCLEOTIDE SEQUENCE</scope>
    <source>
        <strain evidence="3">JCM 31264</strain>
    </source>
</reference>
<evidence type="ECO:0000313" key="10">
    <source>
        <dbReference type="Proteomes" id="UP000095727"/>
    </source>
</evidence>
<dbReference type="RefSeq" id="WP_022220846.1">
    <property type="nucleotide sequence ID" value="NZ_BSCI01000019.1"/>
</dbReference>
<evidence type="ECO:0000313" key="6">
    <source>
        <dbReference type="EMBL" id="RGU44973.1"/>
    </source>
</evidence>
<dbReference type="Pfam" id="PF18988">
    <property type="entry name" value="DUF5721"/>
    <property type="match status" value="1"/>
</dbReference>
<dbReference type="Proteomes" id="UP000283360">
    <property type="component" value="Unassembled WGS sequence"/>
</dbReference>
<dbReference type="EMBL" id="CYZK01000012">
    <property type="protein sequence ID" value="CUO39658.1"/>
    <property type="molecule type" value="Genomic_DNA"/>
</dbReference>
<protein>
    <submittedName>
        <fullName evidence="5">Uncharacterized protein</fullName>
    </submittedName>
</protein>
<organism evidence="5 12">
    <name type="scientific">Coprococcus comes</name>
    <dbReference type="NCBI Taxonomy" id="410072"/>
    <lineage>
        <taxon>Bacteria</taxon>
        <taxon>Bacillati</taxon>
        <taxon>Bacillota</taxon>
        <taxon>Clostridia</taxon>
        <taxon>Lachnospirales</taxon>
        <taxon>Lachnospiraceae</taxon>
        <taxon>Coprococcus</taxon>
    </lineage>
</organism>
<dbReference type="AlphaFoldDB" id="A0A174DI45"/>
<evidence type="ECO:0000313" key="3">
    <source>
        <dbReference type="EMBL" id="GLG88155.1"/>
    </source>
</evidence>
<dbReference type="EMBL" id="QRXY01000013">
    <property type="protein sequence ID" value="RGU44973.1"/>
    <property type="molecule type" value="Genomic_DNA"/>
</dbReference>
<evidence type="ECO:0000313" key="7">
    <source>
        <dbReference type="EMBL" id="RHF85236.1"/>
    </source>
</evidence>
<dbReference type="EMBL" id="BSCI01000019">
    <property type="protein sequence ID" value="GLG88155.1"/>
    <property type="molecule type" value="Genomic_DNA"/>
</dbReference>
<evidence type="ECO:0000313" key="1">
    <source>
        <dbReference type="EMBL" id="CUN16378.1"/>
    </source>
</evidence>
<evidence type="ECO:0000313" key="15">
    <source>
        <dbReference type="Proteomes" id="UP000286595"/>
    </source>
</evidence>
<dbReference type="GeneID" id="92825548"/>
<dbReference type="Proteomes" id="UP000260655">
    <property type="component" value="Unassembled WGS sequence"/>
</dbReference>
<dbReference type="EMBL" id="QRXJ01000013">
    <property type="protein sequence ID" value="RGT89046.1"/>
    <property type="molecule type" value="Genomic_DNA"/>
</dbReference>
<dbReference type="Proteomes" id="UP000286595">
    <property type="component" value="Unassembled WGS sequence"/>
</dbReference>
<evidence type="ECO:0000313" key="11">
    <source>
        <dbReference type="Proteomes" id="UP000260655"/>
    </source>
</evidence>
<evidence type="ECO:0000313" key="9">
    <source>
        <dbReference type="Proteomes" id="UP000095362"/>
    </source>
</evidence>
<evidence type="ECO:0000313" key="2">
    <source>
        <dbReference type="EMBL" id="CUO39658.1"/>
    </source>
</evidence>
<evidence type="ECO:0000313" key="13">
    <source>
        <dbReference type="Proteomes" id="UP000284579"/>
    </source>
</evidence>
<name>A0A174DI45_9FIRM</name>
<dbReference type="InterPro" id="IPR043779">
    <property type="entry name" value="DUF5721"/>
</dbReference>
<reference evidence="9 10" key="1">
    <citation type="submission" date="2015-09" db="EMBL/GenBank/DDBJ databases">
        <authorList>
            <consortium name="Pathogen Informatics"/>
        </authorList>
    </citation>
    <scope>NUCLEOTIDE SEQUENCE [LARGE SCALE GENOMIC DNA]</scope>
    <source>
        <strain evidence="2 9">2789STDY5834866</strain>
        <strain evidence="1 10">2789STDY5834962</strain>
    </source>
</reference>
<dbReference type="EMBL" id="QRIM01000003">
    <property type="protein sequence ID" value="RHG61857.1"/>
    <property type="molecule type" value="Genomic_DNA"/>
</dbReference>
<dbReference type="EMBL" id="QRHO01000002">
    <property type="protein sequence ID" value="RHF85236.1"/>
    <property type="molecule type" value="Genomic_DNA"/>
</dbReference>
<dbReference type="EMBL" id="QSOV01000004">
    <property type="protein sequence ID" value="RGJ24488.1"/>
    <property type="molecule type" value="Genomic_DNA"/>
</dbReference>
<dbReference type="Proteomes" id="UP000095362">
    <property type="component" value="Unassembled WGS sequence"/>
</dbReference>
<gene>
    <name evidence="3" type="ORF">comes_27020</name>
    <name evidence="8" type="ORF">DW252_02940</name>
    <name evidence="7" type="ORF">DW656_02375</name>
    <name evidence="6" type="ORF">DWW65_10980</name>
    <name evidence="5" type="ORF">DWX03_10690</name>
    <name evidence="4" type="ORF">DXD67_05225</name>
    <name evidence="2" type="ORF">ERS852481_01987</name>
    <name evidence="1" type="ORF">ERS852574_03100</name>
</gene>
<evidence type="ECO:0000313" key="12">
    <source>
        <dbReference type="Proteomes" id="UP000283360"/>
    </source>
</evidence>
<accession>A0A174DI45</accession>
<dbReference type="Proteomes" id="UP000284579">
    <property type="component" value="Unassembled WGS sequence"/>
</dbReference>
<reference evidence="3" key="4">
    <citation type="submission" date="2022-11" db="EMBL/GenBank/DDBJ databases">
        <title>Draft genome sequence of Coprococcus comes strain 31264.</title>
        <authorList>
            <person name="Hisatomi A."/>
            <person name="Ohkuma M."/>
            <person name="Sakamoto M."/>
        </authorList>
    </citation>
    <scope>NUCLEOTIDE SEQUENCE</scope>
    <source>
        <strain evidence="3">JCM 31264</strain>
    </source>
</reference>
<evidence type="ECO:0000313" key="4">
    <source>
        <dbReference type="EMBL" id="RGJ24488.1"/>
    </source>
</evidence>
<dbReference type="STRING" id="410072.ERS852525_02518"/>
<dbReference type="PaxDb" id="410072-ERS852525_02518"/>
<sequence length="164" mass="18992">MLIFSLDTKKCMNALLLHPAFDSFLFIEGDITTFNTFQFNGRLKKDFFSAEEKEALDDREYALWKELREFCLSLIKGKRTPLGFHFVLSMSAPNIARLLEQEHLSFAPADVQGLYLNFKYDGTKLSCTTGTSMNLFTLDKSLEQAWDKMAQRIFAKYEIPFEVE</sequence>
<dbReference type="OrthoDB" id="9787986at2"/>
<dbReference type="EMBL" id="CYXR01000035">
    <property type="protein sequence ID" value="CUN16378.1"/>
    <property type="molecule type" value="Genomic_DNA"/>
</dbReference>
<dbReference type="Proteomes" id="UP000285693">
    <property type="component" value="Unassembled WGS sequence"/>
</dbReference>
<dbReference type="Proteomes" id="UP000095727">
    <property type="component" value="Unassembled WGS sequence"/>
</dbReference>
<evidence type="ECO:0000313" key="5">
    <source>
        <dbReference type="EMBL" id="RGT89046.1"/>
    </source>
</evidence>
<reference evidence="11 12" key="2">
    <citation type="submission" date="2018-08" db="EMBL/GenBank/DDBJ databases">
        <title>A genome reference for cultivated species of the human gut microbiota.</title>
        <authorList>
            <person name="Zou Y."/>
            <person name="Xue W."/>
            <person name="Luo G."/>
        </authorList>
    </citation>
    <scope>NUCLEOTIDE SEQUENCE [LARGE SCALE GENOMIC DNA]</scope>
    <source>
        <strain evidence="6 14">AF16-31</strain>
        <strain evidence="5 12">AF18-12LB</strain>
        <strain evidence="8 15">AM22-12LB</strain>
        <strain evidence="7 13">AM23-3</strain>
        <strain evidence="4 11">TM07-19</strain>
    </source>
</reference>
<dbReference type="Proteomes" id="UP001145109">
    <property type="component" value="Unassembled WGS sequence"/>
</dbReference>